<proteinExistence type="predicted"/>
<evidence type="ECO:0000259" key="1">
    <source>
        <dbReference type="PROSITE" id="PS50164"/>
    </source>
</evidence>
<dbReference type="InterPro" id="IPR035901">
    <property type="entry name" value="GIY-YIG_endonuc_sf"/>
</dbReference>
<dbReference type="Gene3D" id="3.40.1440.10">
    <property type="entry name" value="GIY-YIG endonuclease"/>
    <property type="match status" value="1"/>
</dbReference>
<dbReference type="RefSeq" id="WP_323274923.1">
    <property type="nucleotide sequence ID" value="NZ_JAYGHT010000032.1"/>
</dbReference>
<dbReference type="EMBL" id="JAYGHT010000032">
    <property type="protein sequence ID" value="MEA5519457.1"/>
    <property type="molecule type" value="Genomic_DNA"/>
</dbReference>
<accession>A0ABU5TX01</accession>
<dbReference type="PROSITE" id="PS50164">
    <property type="entry name" value="GIY_YIG"/>
    <property type="match status" value="1"/>
</dbReference>
<feature type="domain" description="GIY-YIG" evidence="1">
    <location>
        <begin position="2"/>
        <end position="89"/>
    </location>
</feature>
<dbReference type="Proteomes" id="UP001301728">
    <property type="component" value="Unassembled WGS sequence"/>
</dbReference>
<keyword evidence="3" id="KW-1185">Reference proteome</keyword>
<dbReference type="Pfam" id="PF01541">
    <property type="entry name" value="GIY-YIG"/>
    <property type="match status" value="1"/>
</dbReference>
<dbReference type="SMART" id="SM00465">
    <property type="entry name" value="GIYc"/>
    <property type="match status" value="1"/>
</dbReference>
<comment type="caution">
    <text evidence="2">The sequence shown here is derived from an EMBL/GenBank/DDBJ whole genome shotgun (WGS) entry which is preliminary data.</text>
</comment>
<dbReference type="Gene3D" id="1.10.10.10">
    <property type="entry name" value="Winged helix-like DNA-binding domain superfamily/Winged helix DNA-binding domain"/>
    <property type="match status" value="1"/>
</dbReference>
<reference evidence="2 3" key="1">
    <citation type="submission" date="2023-12" db="EMBL/GenBank/DDBJ databases">
        <title>Baltic Sea Cyanobacteria.</title>
        <authorList>
            <person name="Delbaje E."/>
            <person name="Fewer D.P."/>
            <person name="Shishido T.K."/>
        </authorList>
    </citation>
    <scope>NUCLEOTIDE SEQUENCE [LARGE SCALE GENOMIC DNA]</scope>
    <source>
        <strain evidence="2 3">CCNP 1315</strain>
    </source>
</reference>
<sequence length="322" mass="36934">MSQFYLYKITTPNQKIYIGVTDNPQERWSHHCNPSSKYRSAIGAAIQKYGKENVQFEILQAFDSEEDALKAEAKIVDKEFVKSKNTYNLCLGGGKPPKIKPRAKAIEINGIIYSSISEAAICLGYTRNQLDRRVKLNLIDYQWVEQPSNKGQGETERKNLIRNPKVVHFNNETFSSYKQACKKYNLTRDELLNTRNKLGRDHVTLEEVLRFRIGRKPIEIDGVLYSYRTEAQEKTGLSMYKILEIAKGASSQNLNKKQVAMICLETHKVLDIFESMTQAAKFVKAASASKICMCCKGQRQKAYGYIWSYWEDSLDVANQDEH</sequence>
<dbReference type="InterPro" id="IPR000305">
    <property type="entry name" value="GIY-YIG_endonuc"/>
</dbReference>
<organism evidence="2 3">
    <name type="scientific">Limnoraphis robusta CCNP1315</name>
    <dbReference type="NCBI Taxonomy" id="3110306"/>
    <lineage>
        <taxon>Bacteria</taxon>
        <taxon>Bacillati</taxon>
        <taxon>Cyanobacteriota</taxon>
        <taxon>Cyanophyceae</taxon>
        <taxon>Oscillatoriophycideae</taxon>
        <taxon>Oscillatoriales</taxon>
        <taxon>Sirenicapillariaceae</taxon>
        <taxon>Limnoraphis</taxon>
    </lineage>
</organism>
<evidence type="ECO:0000313" key="2">
    <source>
        <dbReference type="EMBL" id="MEA5519457.1"/>
    </source>
</evidence>
<dbReference type="SUPFAM" id="SSF82771">
    <property type="entry name" value="GIY-YIG endonuclease"/>
    <property type="match status" value="1"/>
</dbReference>
<name>A0ABU5TX01_9CYAN</name>
<evidence type="ECO:0000313" key="3">
    <source>
        <dbReference type="Proteomes" id="UP001301728"/>
    </source>
</evidence>
<dbReference type="InterPro" id="IPR036388">
    <property type="entry name" value="WH-like_DNA-bd_sf"/>
</dbReference>
<gene>
    <name evidence="2" type="ORF">VB854_10915</name>
</gene>
<protein>
    <submittedName>
        <fullName evidence="2">GIY-YIG nuclease family protein</fullName>
    </submittedName>
</protein>